<keyword evidence="2" id="KW-0472">Membrane</keyword>
<feature type="compositionally biased region" description="Polar residues" evidence="1">
    <location>
        <begin position="267"/>
        <end position="301"/>
    </location>
</feature>
<evidence type="ECO:0000256" key="2">
    <source>
        <dbReference type="SAM" id="Phobius"/>
    </source>
</evidence>
<name>A0A1Z3HIX6_9CYAN</name>
<feature type="region of interest" description="Disordered" evidence="1">
    <location>
        <begin position="46"/>
        <end position="65"/>
    </location>
</feature>
<feature type="compositionally biased region" description="Polar residues" evidence="1">
    <location>
        <begin position="47"/>
        <end position="65"/>
    </location>
</feature>
<dbReference type="Proteomes" id="UP000191901">
    <property type="component" value="Chromosome"/>
</dbReference>
<evidence type="ECO:0000313" key="4">
    <source>
        <dbReference type="Proteomes" id="UP000191901"/>
    </source>
</evidence>
<dbReference type="KEGG" id="hhg:XM38_011690"/>
<feature type="compositionally biased region" description="Polar residues" evidence="1">
    <location>
        <begin position="329"/>
        <end position="338"/>
    </location>
</feature>
<sequence length="375" mass="38450">MAVPNSLRYTWARLQPFRLLLLCSGLVVVLLGVILWERRTHPEWSGLFQTQTPGPNPAANGSSLTPEEQAGIAEIDSLSILLSDIESGQSPGSILGGELGETDALASDSLLSALQASSSPGSNGESGLSSQSPFAAYLERYDFSGRSSTSSDQPSASNGFDSSTESSLTNPDSLLNLSNLFRGLGATSAETATAAPSPLQQAMNQQVTAQTTEPGRSQARRDTQATDTADGRPAVPTLPGAATAETSPIPFPLIRTTPQMSPPPGTTGYTVPNTLNLAPPQASTDTNAYTNLFPNSPTSTGTAGGRIAPVTPGNGTSSNGVGPSGLPSPANTGTTYNQPDARLQEASPFAVPGAPGSRIGGGYIYTFSDPNGPVD</sequence>
<dbReference type="RefSeq" id="WP_080810525.1">
    <property type="nucleotide sequence ID" value="NZ_CP021983.2"/>
</dbReference>
<gene>
    <name evidence="3" type="ORF">XM38_011690</name>
</gene>
<evidence type="ECO:0000256" key="1">
    <source>
        <dbReference type="SAM" id="MobiDB-lite"/>
    </source>
</evidence>
<feature type="compositionally biased region" description="Polar residues" evidence="1">
    <location>
        <begin position="199"/>
        <end position="215"/>
    </location>
</feature>
<dbReference type="EMBL" id="CP021983">
    <property type="protein sequence ID" value="ASC70233.1"/>
    <property type="molecule type" value="Genomic_DNA"/>
</dbReference>
<proteinExistence type="predicted"/>
<keyword evidence="4" id="KW-1185">Reference proteome</keyword>
<feature type="region of interest" description="Disordered" evidence="1">
    <location>
        <begin position="191"/>
        <end position="355"/>
    </location>
</feature>
<feature type="transmembrane region" description="Helical" evidence="2">
    <location>
        <begin position="17"/>
        <end position="36"/>
    </location>
</feature>
<keyword evidence="2" id="KW-1133">Transmembrane helix</keyword>
<reference evidence="3 4" key="1">
    <citation type="journal article" date="2016" name="Biochim. Biophys. Acta">
        <title>Characterization of red-shifted phycobilisomes isolated from the chlorophyll f-containing cyanobacterium Halomicronema hongdechloris.</title>
        <authorList>
            <person name="Li Y."/>
            <person name="Lin Y."/>
            <person name="Garvey C.J."/>
            <person name="Birch D."/>
            <person name="Corkery R.W."/>
            <person name="Loughlin P.C."/>
            <person name="Scheer H."/>
            <person name="Willows R.D."/>
            <person name="Chen M."/>
        </authorList>
    </citation>
    <scope>NUCLEOTIDE SEQUENCE [LARGE SCALE GENOMIC DNA]</scope>
    <source>
        <strain evidence="3 4">C2206</strain>
    </source>
</reference>
<protein>
    <submittedName>
        <fullName evidence="3">Uncharacterized protein</fullName>
    </submittedName>
</protein>
<accession>A0A1Z3HIX6</accession>
<feature type="region of interest" description="Disordered" evidence="1">
    <location>
        <begin position="145"/>
        <end position="171"/>
    </location>
</feature>
<evidence type="ECO:0000313" key="3">
    <source>
        <dbReference type="EMBL" id="ASC70233.1"/>
    </source>
</evidence>
<organism evidence="3 4">
    <name type="scientific">Halomicronema hongdechloris C2206</name>
    <dbReference type="NCBI Taxonomy" id="1641165"/>
    <lineage>
        <taxon>Bacteria</taxon>
        <taxon>Bacillati</taxon>
        <taxon>Cyanobacteriota</taxon>
        <taxon>Cyanophyceae</taxon>
        <taxon>Nodosilineales</taxon>
        <taxon>Nodosilineaceae</taxon>
        <taxon>Halomicronema</taxon>
    </lineage>
</organism>
<dbReference type="AlphaFoldDB" id="A0A1Z3HIX6"/>
<keyword evidence="2" id="KW-0812">Transmembrane</keyword>